<evidence type="ECO:0008006" key="5">
    <source>
        <dbReference type="Google" id="ProtNLM"/>
    </source>
</evidence>
<proteinExistence type="predicted"/>
<organism evidence="3 4">
    <name type="scientific">Cymbomonas tetramitiformis</name>
    <dbReference type="NCBI Taxonomy" id="36881"/>
    <lineage>
        <taxon>Eukaryota</taxon>
        <taxon>Viridiplantae</taxon>
        <taxon>Chlorophyta</taxon>
        <taxon>Pyramimonadophyceae</taxon>
        <taxon>Pyramimonadales</taxon>
        <taxon>Pyramimonadaceae</taxon>
        <taxon>Cymbomonas</taxon>
    </lineage>
</organism>
<feature type="transmembrane region" description="Helical" evidence="2">
    <location>
        <begin position="294"/>
        <end position="313"/>
    </location>
</feature>
<dbReference type="AlphaFoldDB" id="A0AAE0GN92"/>
<keyword evidence="2" id="KW-0472">Membrane</keyword>
<feature type="region of interest" description="Disordered" evidence="1">
    <location>
        <begin position="75"/>
        <end position="94"/>
    </location>
</feature>
<accession>A0AAE0GN92</accession>
<keyword evidence="4" id="KW-1185">Reference proteome</keyword>
<gene>
    <name evidence="3" type="ORF">CYMTET_10894</name>
</gene>
<protein>
    <recommendedName>
        <fullName evidence="5">Hexosyltransferase</fullName>
    </recommendedName>
</protein>
<reference evidence="3 4" key="1">
    <citation type="journal article" date="2015" name="Genome Biol. Evol.">
        <title>Comparative Genomics of a Bacterivorous Green Alga Reveals Evolutionary Causalities and Consequences of Phago-Mixotrophic Mode of Nutrition.</title>
        <authorList>
            <person name="Burns J.A."/>
            <person name="Paasch A."/>
            <person name="Narechania A."/>
            <person name="Kim E."/>
        </authorList>
    </citation>
    <scope>NUCLEOTIDE SEQUENCE [LARGE SCALE GENOMIC DNA]</scope>
    <source>
        <strain evidence="3 4">PLY_AMNH</strain>
    </source>
</reference>
<sequence>MPPKYPGRAGEGGPPSAVAVSPDPSVDALRSLLATREAVRLGSGPVRTPLAAQPRAPDVSKKAVSEVDDLRDMLSSRSAPAAAQELAPEVPAAANDPRETAKLVAKHEAPGASKMMSYAELQGAANQVRKDISESSAGAAMLPAQARMNQVLSAGHQGSTGGLADSMASALVSSVRGGLGGMSRSQVSGGLVSVPGGLGSGSQASKGEPAKMFQSYYTGKAEDTRSGWRTDPADLEDVNLSTMAGMSASSRARNPMKFVNAWSKPQQLMDLRMSPASLLRNVAMRFKQNEWATNPMYIAISLFLVLFFLYNYVHPSTVAFRPEGMFYFHNHAYDKCVSHYTQCEKGMYKPEAIALTADLTGQYQAGRGGPLDACPEAYTTAIVADEDLPAVLTTIYMMRKYARAPRDYVVLVSQAVSEEVRQVLYQACVIVRQMPHRKNAFVEGGVEGDTLKFEMDKISLWMLDEYKKAVYIAYDMLMLRGIDKLWDYPTGNGQISAPTVAYNDPQHFGGYAYIFQPSAETYNEMSKKVDTGPQKGEKMWGHDAQGFLNMYFSTSWLGNPSHRLPFGLFLPHTDLKGVPKLGYEALNTTAMGFLFADRSPTVKPWLQGLETFKKDPEMMRFTKLWWAQYYEMTDRAMPKSIDMYSLLELGEYSLYWKQMYGGKRRV</sequence>
<dbReference type="PANTHER" id="PTHR11183">
    <property type="entry name" value="GLYCOGENIN SUBFAMILY MEMBER"/>
    <property type="match status" value="1"/>
</dbReference>
<name>A0AAE0GN92_9CHLO</name>
<evidence type="ECO:0000313" key="4">
    <source>
        <dbReference type="Proteomes" id="UP001190700"/>
    </source>
</evidence>
<feature type="region of interest" description="Disordered" evidence="1">
    <location>
        <begin position="1"/>
        <end position="23"/>
    </location>
</feature>
<dbReference type="SUPFAM" id="SSF53448">
    <property type="entry name" value="Nucleotide-diphospho-sugar transferases"/>
    <property type="match status" value="1"/>
</dbReference>
<dbReference type="Proteomes" id="UP001190700">
    <property type="component" value="Unassembled WGS sequence"/>
</dbReference>
<comment type="caution">
    <text evidence="3">The sequence shown here is derived from an EMBL/GenBank/DDBJ whole genome shotgun (WGS) entry which is preliminary data.</text>
</comment>
<dbReference type="InterPro" id="IPR029044">
    <property type="entry name" value="Nucleotide-diphossugar_trans"/>
</dbReference>
<feature type="compositionally biased region" description="Low complexity" evidence="1">
    <location>
        <begin position="14"/>
        <end position="23"/>
    </location>
</feature>
<dbReference type="InterPro" id="IPR050587">
    <property type="entry name" value="GNT1/Glycosyltrans_8"/>
</dbReference>
<feature type="region of interest" description="Disordered" evidence="1">
    <location>
        <begin position="40"/>
        <end position="64"/>
    </location>
</feature>
<evidence type="ECO:0000313" key="3">
    <source>
        <dbReference type="EMBL" id="KAK3281309.1"/>
    </source>
</evidence>
<dbReference type="Gene3D" id="3.90.550.10">
    <property type="entry name" value="Spore Coat Polysaccharide Biosynthesis Protein SpsA, Chain A"/>
    <property type="match status" value="1"/>
</dbReference>
<keyword evidence="2" id="KW-0812">Transmembrane</keyword>
<keyword evidence="2" id="KW-1133">Transmembrane helix</keyword>
<evidence type="ECO:0000256" key="1">
    <source>
        <dbReference type="SAM" id="MobiDB-lite"/>
    </source>
</evidence>
<dbReference type="EMBL" id="LGRX02003892">
    <property type="protein sequence ID" value="KAK3281309.1"/>
    <property type="molecule type" value="Genomic_DNA"/>
</dbReference>
<evidence type="ECO:0000256" key="2">
    <source>
        <dbReference type="SAM" id="Phobius"/>
    </source>
</evidence>